<gene>
    <name evidence="2" type="ORF">AA309_27385</name>
</gene>
<reference evidence="2 3" key="1">
    <citation type="submission" date="2015-05" db="EMBL/GenBank/DDBJ databases">
        <title>Draft genome sequence of Microvirga vignae strain BR3299, a novel nitrogen fixing bacteria isolated from Brazil semi-aired region.</title>
        <authorList>
            <person name="Zilli J.E."/>
            <person name="Passos S.R."/>
            <person name="Leite J."/>
            <person name="Baldani J.I."/>
            <person name="Xavier G.R."/>
            <person name="Rumjaneck N.G."/>
            <person name="Simoes-Araujo J.L."/>
        </authorList>
    </citation>
    <scope>NUCLEOTIDE SEQUENCE [LARGE SCALE GENOMIC DNA]</scope>
    <source>
        <strain evidence="2 3">BR3299</strain>
    </source>
</reference>
<protein>
    <submittedName>
        <fullName evidence="2">Uncharacterized protein</fullName>
    </submittedName>
</protein>
<comment type="caution">
    <text evidence="2">The sequence shown here is derived from an EMBL/GenBank/DDBJ whole genome shotgun (WGS) entry which is preliminary data.</text>
</comment>
<dbReference type="Proteomes" id="UP000035489">
    <property type="component" value="Unassembled WGS sequence"/>
</dbReference>
<evidence type="ECO:0000313" key="2">
    <source>
        <dbReference type="EMBL" id="KLK90141.1"/>
    </source>
</evidence>
<evidence type="ECO:0000313" key="3">
    <source>
        <dbReference type="Proteomes" id="UP000035489"/>
    </source>
</evidence>
<accession>A0A0H1R5N6</accession>
<dbReference type="EMBL" id="LCYG01000095">
    <property type="protein sequence ID" value="KLK90141.1"/>
    <property type="molecule type" value="Genomic_DNA"/>
</dbReference>
<proteinExistence type="predicted"/>
<organism evidence="2 3">
    <name type="scientific">Microvirga vignae</name>
    <dbReference type="NCBI Taxonomy" id="1225564"/>
    <lineage>
        <taxon>Bacteria</taxon>
        <taxon>Pseudomonadati</taxon>
        <taxon>Pseudomonadota</taxon>
        <taxon>Alphaproteobacteria</taxon>
        <taxon>Hyphomicrobiales</taxon>
        <taxon>Methylobacteriaceae</taxon>
        <taxon>Microvirga</taxon>
    </lineage>
</organism>
<evidence type="ECO:0000256" key="1">
    <source>
        <dbReference type="SAM" id="MobiDB-lite"/>
    </source>
</evidence>
<dbReference type="PATRIC" id="fig|1225564.3.peg.7116"/>
<keyword evidence="3" id="KW-1185">Reference proteome</keyword>
<feature type="compositionally biased region" description="Pro residues" evidence="1">
    <location>
        <begin position="105"/>
        <end position="119"/>
    </location>
</feature>
<dbReference type="AlphaFoldDB" id="A0A0H1R5N6"/>
<sequence length="127" mass="14171">MDDNELFPLEAVPQRVGRAILRQFEGRCPNIREVEHISDEQWLAAPGVGPTVLEFIRHVTKGQQQRTDTPSSVGMTDAELLERLEFIQDELRSICRLLKAKPVRPEPPQSVPTTSPPHPGCGVRPTG</sequence>
<feature type="region of interest" description="Disordered" evidence="1">
    <location>
        <begin position="102"/>
        <end position="127"/>
    </location>
</feature>
<name>A0A0H1R5N6_9HYPH</name>